<sequence length="167" mass="19119">MCCRRRHNRAPLLVVLGKKVYEKYQERQAVKQIERRHICHGPFTIEQDSLSFVANREILEKAGINPPSYNEVVINHRAIISDEQRPPLNVKVGWVTVDGEKDVDELAAPEDVFYDVSNGMRQLDLGSTASQAAPMLVKEVYRSKCEQRRAERNARRAERRSVRGGCC</sequence>
<protein>
    <submittedName>
        <fullName evidence="1">Uncharacterized protein</fullName>
    </submittedName>
</protein>
<reference evidence="1" key="1">
    <citation type="submission" date="2023-07" db="EMBL/GenBank/DDBJ databases">
        <title>Black Yeasts Isolated from many extreme environments.</title>
        <authorList>
            <person name="Coleine C."/>
            <person name="Stajich J.E."/>
            <person name="Selbmann L."/>
        </authorList>
    </citation>
    <scope>NUCLEOTIDE SEQUENCE</scope>
    <source>
        <strain evidence="1">CCFEE 5485</strain>
    </source>
</reference>
<organism evidence="1 2">
    <name type="scientific">Recurvomyces mirabilis</name>
    <dbReference type="NCBI Taxonomy" id="574656"/>
    <lineage>
        <taxon>Eukaryota</taxon>
        <taxon>Fungi</taxon>
        <taxon>Dikarya</taxon>
        <taxon>Ascomycota</taxon>
        <taxon>Pezizomycotina</taxon>
        <taxon>Dothideomycetes</taxon>
        <taxon>Dothideomycetidae</taxon>
        <taxon>Mycosphaerellales</taxon>
        <taxon>Teratosphaeriaceae</taxon>
        <taxon>Recurvomyces</taxon>
    </lineage>
</organism>
<evidence type="ECO:0000313" key="1">
    <source>
        <dbReference type="EMBL" id="KAK3678087.1"/>
    </source>
</evidence>
<dbReference type="AlphaFoldDB" id="A0AAE0WUJ5"/>
<evidence type="ECO:0000313" key="2">
    <source>
        <dbReference type="Proteomes" id="UP001274830"/>
    </source>
</evidence>
<name>A0AAE0WUJ5_9PEZI</name>
<gene>
    <name evidence="1" type="ORF">LTR78_002182</name>
</gene>
<dbReference type="Proteomes" id="UP001274830">
    <property type="component" value="Unassembled WGS sequence"/>
</dbReference>
<dbReference type="EMBL" id="JAUTXT010000005">
    <property type="protein sequence ID" value="KAK3678087.1"/>
    <property type="molecule type" value="Genomic_DNA"/>
</dbReference>
<keyword evidence="2" id="KW-1185">Reference proteome</keyword>
<comment type="caution">
    <text evidence="1">The sequence shown here is derived from an EMBL/GenBank/DDBJ whole genome shotgun (WGS) entry which is preliminary data.</text>
</comment>
<proteinExistence type="predicted"/>
<accession>A0AAE0WUJ5</accession>